<dbReference type="Proteomes" id="UP000095651">
    <property type="component" value="Unassembled WGS sequence"/>
</dbReference>
<organism evidence="2 3">
    <name type="scientific">Hungatella hathewayi</name>
    <dbReference type="NCBI Taxonomy" id="154046"/>
    <lineage>
        <taxon>Bacteria</taxon>
        <taxon>Bacillati</taxon>
        <taxon>Bacillota</taxon>
        <taxon>Clostridia</taxon>
        <taxon>Lachnospirales</taxon>
        <taxon>Lachnospiraceae</taxon>
        <taxon>Hungatella</taxon>
    </lineage>
</organism>
<dbReference type="Pfam" id="PF08011">
    <property type="entry name" value="PDDEXK_9"/>
    <property type="match status" value="1"/>
</dbReference>
<proteinExistence type="predicted"/>
<reference evidence="2 3" key="1">
    <citation type="submission" date="2015-09" db="EMBL/GenBank/DDBJ databases">
        <authorList>
            <consortium name="Pathogen Informatics"/>
        </authorList>
    </citation>
    <scope>NUCLEOTIDE SEQUENCE [LARGE SCALE GENOMIC DNA]</scope>
    <source>
        <strain evidence="2 3">2789STDY5608850</strain>
    </source>
</reference>
<dbReference type="AlphaFoldDB" id="A0A173Z7A6"/>
<dbReference type="SUPFAM" id="SSF52540">
    <property type="entry name" value="P-loop containing nucleoside triphosphate hydrolases"/>
    <property type="match status" value="1"/>
</dbReference>
<dbReference type="Gene3D" id="3.40.50.300">
    <property type="entry name" value="P-loop containing nucleotide triphosphate hydrolases"/>
    <property type="match status" value="1"/>
</dbReference>
<dbReference type="PANTHER" id="PTHR34825">
    <property type="entry name" value="CONSERVED PROTEIN, WITH A WEAK D-GALACTARATE DEHYDRATASE/ALTRONATE HYDROLASE DOMAIN"/>
    <property type="match status" value="1"/>
</dbReference>
<evidence type="ECO:0000313" key="2">
    <source>
        <dbReference type="EMBL" id="CUN71366.1"/>
    </source>
</evidence>
<dbReference type="InterPro" id="IPR018631">
    <property type="entry name" value="AAA-ATPase-like_dom"/>
</dbReference>
<sequence length="534" mass="61549">MNYLNALAPYTLYKEICEGDYFVDKTIMIEEVLNELSAANKYICVTRPRRFGKTVMAHMLTAFLEKGVDSGSIFADLNIGKSSCYEKHLNKHDVIFIDFSNMPWNCDSYQTYINFVGKKISDDLEAEYPECGIIPEAGPWEALDKVFSRTGKQFVFIMDEWDSMFHNKLFSKDDQAKFLQFLRLLLKSKGYVELAYMTGILPIAKYSSGSELNMFVEYNMATSIKYSEYFGFTEEETAELYERYVSLEETPHFDFESLREWYNGYQTANGDRIFNPRAVICALSSNQIQSYWTGSGPYDEIFYYIKNNIAEVREDLVRMVAGEAISVRIQNYAAVSMDLETKDEIFSAMVVYGFLSYYDGRVSIPNRELMQKFEDVLTNKNMGYISKLALESDRMLAATLNGDTKEMERILSFAHDTEIPILNYNDEGDLAALVNLVYLSARNEYRIEREDRAGKGFADFLFYPLNPKKDCIILELKVDRNPDDAIGQIVDKKYALKFRGRLGDESAYTGRILAVGMTYNRDSKEHYCKVIAIR</sequence>
<dbReference type="InterPro" id="IPR012547">
    <property type="entry name" value="PDDEXK_9"/>
</dbReference>
<accession>A0A173Z7A6</accession>
<dbReference type="Pfam" id="PF09820">
    <property type="entry name" value="AAA-ATPase_like"/>
    <property type="match status" value="1"/>
</dbReference>
<dbReference type="InterPro" id="IPR027417">
    <property type="entry name" value="P-loop_NTPase"/>
</dbReference>
<feature type="domain" description="AAA-ATPase-like" evidence="1">
    <location>
        <begin position="16"/>
        <end position="206"/>
    </location>
</feature>
<protein>
    <submittedName>
        <fullName evidence="2">Predicted AAA-ATPase</fullName>
    </submittedName>
</protein>
<dbReference type="EMBL" id="CYZE01000002">
    <property type="protein sequence ID" value="CUN71366.1"/>
    <property type="molecule type" value="Genomic_DNA"/>
</dbReference>
<name>A0A173Z7A6_9FIRM</name>
<gene>
    <name evidence="2" type="ORF">ERS852407_00881</name>
</gene>
<evidence type="ECO:0000259" key="1">
    <source>
        <dbReference type="Pfam" id="PF09820"/>
    </source>
</evidence>
<evidence type="ECO:0000313" key="3">
    <source>
        <dbReference type="Proteomes" id="UP000095651"/>
    </source>
</evidence>
<dbReference type="PANTHER" id="PTHR34825:SF1">
    <property type="entry name" value="AAA-ATPASE-LIKE DOMAIN-CONTAINING PROTEIN"/>
    <property type="match status" value="1"/>
</dbReference>